<proteinExistence type="predicted"/>
<gene>
    <name evidence="3" type="ORF">DFH07DRAFT_934946</name>
</gene>
<evidence type="ECO:0000256" key="1">
    <source>
        <dbReference type="SAM" id="MobiDB-lite"/>
    </source>
</evidence>
<name>A0AAD7KI02_9AGAR</name>
<feature type="signal peptide" evidence="2">
    <location>
        <begin position="1"/>
        <end position="19"/>
    </location>
</feature>
<reference evidence="3" key="1">
    <citation type="submission" date="2023-03" db="EMBL/GenBank/DDBJ databases">
        <title>Massive genome expansion in bonnet fungi (Mycena s.s.) driven by repeated elements and novel gene families across ecological guilds.</title>
        <authorList>
            <consortium name="Lawrence Berkeley National Laboratory"/>
            <person name="Harder C.B."/>
            <person name="Miyauchi S."/>
            <person name="Viragh M."/>
            <person name="Kuo A."/>
            <person name="Thoen E."/>
            <person name="Andreopoulos B."/>
            <person name="Lu D."/>
            <person name="Skrede I."/>
            <person name="Drula E."/>
            <person name="Henrissat B."/>
            <person name="Morin E."/>
            <person name="Kohler A."/>
            <person name="Barry K."/>
            <person name="LaButti K."/>
            <person name="Morin E."/>
            <person name="Salamov A."/>
            <person name="Lipzen A."/>
            <person name="Mereny Z."/>
            <person name="Hegedus B."/>
            <person name="Baldrian P."/>
            <person name="Stursova M."/>
            <person name="Weitz H."/>
            <person name="Taylor A."/>
            <person name="Grigoriev I.V."/>
            <person name="Nagy L.G."/>
            <person name="Martin F."/>
            <person name="Kauserud H."/>
        </authorList>
    </citation>
    <scope>NUCLEOTIDE SEQUENCE</scope>
    <source>
        <strain evidence="3">CBHHK188m</strain>
    </source>
</reference>
<evidence type="ECO:0000256" key="2">
    <source>
        <dbReference type="SAM" id="SignalP"/>
    </source>
</evidence>
<feature type="region of interest" description="Disordered" evidence="1">
    <location>
        <begin position="55"/>
        <end position="107"/>
    </location>
</feature>
<feature type="compositionally biased region" description="Basic and acidic residues" evidence="1">
    <location>
        <begin position="78"/>
        <end position="94"/>
    </location>
</feature>
<feature type="chain" id="PRO_5041951681" evidence="2">
    <location>
        <begin position="20"/>
        <end position="107"/>
    </location>
</feature>
<accession>A0AAD7KI02</accession>
<dbReference type="EMBL" id="JARJLG010000001">
    <property type="protein sequence ID" value="KAJ7785077.1"/>
    <property type="molecule type" value="Genomic_DNA"/>
</dbReference>
<dbReference type="Proteomes" id="UP001215280">
    <property type="component" value="Unassembled WGS sequence"/>
</dbReference>
<evidence type="ECO:0000313" key="4">
    <source>
        <dbReference type="Proteomes" id="UP001215280"/>
    </source>
</evidence>
<organism evidence="3 4">
    <name type="scientific">Mycena maculata</name>
    <dbReference type="NCBI Taxonomy" id="230809"/>
    <lineage>
        <taxon>Eukaryota</taxon>
        <taxon>Fungi</taxon>
        <taxon>Dikarya</taxon>
        <taxon>Basidiomycota</taxon>
        <taxon>Agaricomycotina</taxon>
        <taxon>Agaricomycetes</taxon>
        <taxon>Agaricomycetidae</taxon>
        <taxon>Agaricales</taxon>
        <taxon>Marasmiineae</taxon>
        <taxon>Mycenaceae</taxon>
        <taxon>Mycena</taxon>
    </lineage>
</organism>
<keyword evidence="4" id="KW-1185">Reference proteome</keyword>
<dbReference type="AlphaFoldDB" id="A0AAD7KI02"/>
<sequence length="107" mass="11986">MRPFAMFFLLVAIAARSHGLVVRDTRFQSREPQNEVTLDSRAEGLELRHATNLSINGQSEEQHPGSTDIWVLPPADSAPERRRESGEEHKDRSVSHTILDPVVGHPP</sequence>
<evidence type="ECO:0000313" key="3">
    <source>
        <dbReference type="EMBL" id="KAJ7785077.1"/>
    </source>
</evidence>
<comment type="caution">
    <text evidence="3">The sequence shown here is derived from an EMBL/GenBank/DDBJ whole genome shotgun (WGS) entry which is preliminary data.</text>
</comment>
<keyword evidence="2" id="KW-0732">Signal</keyword>
<protein>
    <submittedName>
        <fullName evidence="3">Uncharacterized protein</fullName>
    </submittedName>
</protein>